<dbReference type="InterPro" id="IPR009072">
    <property type="entry name" value="Histone-fold"/>
</dbReference>
<keyword evidence="5" id="KW-1185">Reference proteome</keyword>
<feature type="domain" description="Core Histone H2A/H2B/H3" evidence="3">
    <location>
        <begin position="20"/>
        <end position="75"/>
    </location>
</feature>
<dbReference type="PRINTS" id="PR00622">
    <property type="entry name" value="HISTONEH3"/>
</dbReference>
<dbReference type="PROSITE" id="PS00959">
    <property type="entry name" value="HISTONE_H3_2"/>
    <property type="match status" value="1"/>
</dbReference>
<accession>A0A9Q0NE80</accession>
<dbReference type="OrthoDB" id="420022at2759"/>
<dbReference type="GO" id="GO:0003677">
    <property type="term" value="F:DNA binding"/>
    <property type="evidence" value="ECO:0007669"/>
    <property type="project" value="InterPro"/>
</dbReference>
<name>A0A9Q0NE80_9DIPT</name>
<proteinExistence type="inferred from homology"/>
<evidence type="ECO:0000313" key="4">
    <source>
        <dbReference type="EMBL" id="KAJ6648708.1"/>
    </source>
</evidence>
<sequence>MPRQKSTPSRNQSQNQEKRRKRMDKEILELQNTNIPLIPKLPFSRLVKEIMQSYKESFRITTTALKALQEAVELY</sequence>
<dbReference type="GO" id="GO:0000786">
    <property type="term" value="C:nucleosome"/>
    <property type="evidence" value="ECO:0007669"/>
    <property type="project" value="InterPro"/>
</dbReference>
<feature type="compositionally biased region" description="Polar residues" evidence="2">
    <location>
        <begin position="1"/>
        <end position="15"/>
    </location>
</feature>
<dbReference type="GO" id="GO:0030527">
    <property type="term" value="F:structural constituent of chromatin"/>
    <property type="evidence" value="ECO:0007669"/>
    <property type="project" value="InterPro"/>
</dbReference>
<dbReference type="Pfam" id="PF00125">
    <property type="entry name" value="Histone"/>
    <property type="match status" value="1"/>
</dbReference>
<comment type="caution">
    <text evidence="4">The sequence shown here is derived from an EMBL/GenBank/DDBJ whole genome shotgun (WGS) entry which is preliminary data.</text>
</comment>
<evidence type="ECO:0000256" key="2">
    <source>
        <dbReference type="SAM" id="MobiDB-lite"/>
    </source>
</evidence>
<dbReference type="EMBL" id="WJQU01000001">
    <property type="protein sequence ID" value="KAJ6648708.1"/>
    <property type="molecule type" value="Genomic_DNA"/>
</dbReference>
<dbReference type="AlphaFoldDB" id="A0A9Q0NE80"/>
<organism evidence="4 5">
    <name type="scientific">Pseudolycoriella hygida</name>
    <dbReference type="NCBI Taxonomy" id="35572"/>
    <lineage>
        <taxon>Eukaryota</taxon>
        <taxon>Metazoa</taxon>
        <taxon>Ecdysozoa</taxon>
        <taxon>Arthropoda</taxon>
        <taxon>Hexapoda</taxon>
        <taxon>Insecta</taxon>
        <taxon>Pterygota</taxon>
        <taxon>Neoptera</taxon>
        <taxon>Endopterygota</taxon>
        <taxon>Diptera</taxon>
        <taxon>Nematocera</taxon>
        <taxon>Sciaroidea</taxon>
        <taxon>Sciaridae</taxon>
        <taxon>Pseudolycoriella</taxon>
    </lineage>
</organism>
<gene>
    <name evidence="4" type="primary">cid_1</name>
    <name evidence="4" type="ORF">Bhyg_03939</name>
</gene>
<dbReference type="Gene3D" id="1.10.20.10">
    <property type="entry name" value="Histone, subunit A"/>
    <property type="match status" value="1"/>
</dbReference>
<dbReference type="InterPro" id="IPR007125">
    <property type="entry name" value="H2A/H2B/H3"/>
</dbReference>
<dbReference type="SUPFAM" id="SSF47113">
    <property type="entry name" value="Histone-fold"/>
    <property type="match status" value="1"/>
</dbReference>
<comment type="similarity">
    <text evidence="1">Belongs to the histone H3 family.</text>
</comment>
<evidence type="ECO:0000313" key="5">
    <source>
        <dbReference type="Proteomes" id="UP001151699"/>
    </source>
</evidence>
<dbReference type="PANTHER" id="PTHR11426">
    <property type="entry name" value="HISTONE H3"/>
    <property type="match status" value="1"/>
</dbReference>
<feature type="region of interest" description="Disordered" evidence="2">
    <location>
        <begin position="1"/>
        <end position="24"/>
    </location>
</feature>
<dbReference type="GO" id="GO:0046982">
    <property type="term" value="F:protein heterodimerization activity"/>
    <property type="evidence" value="ECO:0007669"/>
    <property type="project" value="InterPro"/>
</dbReference>
<reference evidence="4" key="1">
    <citation type="submission" date="2022-07" db="EMBL/GenBank/DDBJ databases">
        <authorList>
            <person name="Trinca V."/>
            <person name="Uliana J.V.C."/>
            <person name="Torres T.T."/>
            <person name="Ward R.J."/>
            <person name="Monesi N."/>
        </authorList>
    </citation>
    <scope>NUCLEOTIDE SEQUENCE</scope>
    <source>
        <strain evidence="4">HSMRA1968</strain>
        <tissue evidence="4">Whole embryos</tissue>
    </source>
</reference>
<evidence type="ECO:0000256" key="1">
    <source>
        <dbReference type="ARBA" id="ARBA00010343"/>
    </source>
</evidence>
<dbReference type="Proteomes" id="UP001151699">
    <property type="component" value="Chromosome A"/>
</dbReference>
<protein>
    <submittedName>
        <fullName evidence="4">Histone H3-like centromeric protein cid</fullName>
    </submittedName>
</protein>
<dbReference type="InterPro" id="IPR000164">
    <property type="entry name" value="Histone_H3/CENP-A"/>
</dbReference>
<evidence type="ECO:0000259" key="3">
    <source>
        <dbReference type="Pfam" id="PF00125"/>
    </source>
</evidence>